<dbReference type="Proteomes" id="UP000051562">
    <property type="component" value="Unassembled WGS sequence"/>
</dbReference>
<dbReference type="Proteomes" id="UP000190130">
    <property type="component" value="Unassembled WGS sequence"/>
</dbReference>
<reference evidence="1 3" key="1">
    <citation type="submission" date="2015-10" db="EMBL/GenBank/DDBJ databases">
        <title>Draft genome of Bosea thiooxidans.</title>
        <authorList>
            <person name="Wang X."/>
        </authorList>
    </citation>
    <scope>NUCLEOTIDE SEQUENCE [LARGE SCALE GENOMIC DNA]</scope>
    <source>
        <strain evidence="1 3">CGMCC 9174</strain>
    </source>
</reference>
<evidence type="ECO:0000313" key="3">
    <source>
        <dbReference type="Proteomes" id="UP000051562"/>
    </source>
</evidence>
<dbReference type="AlphaFoldDB" id="A0A0Q3L5Y7"/>
<gene>
    <name evidence="1" type="ORF">ARD30_07505</name>
    <name evidence="2" type="ORF">SAMN05660750_02966</name>
</gene>
<dbReference type="STRING" id="53254.SAMN05660750_02966"/>
<evidence type="ECO:0000313" key="4">
    <source>
        <dbReference type="Proteomes" id="UP000190130"/>
    </source>
</evidence>
<sequence>MTRGLPEKPLRDGRRPRIALALSSGLVLAACTATQGDLGRPRPTVWSQLIAPESGFLSAAARGEQASYFRLTDDEEQLRDRAWRFVMPGHERSVFQGEVSNLAHTRILPVSAQSTDVSDYFRALTSMSFASQASRYNRLAEDVNADRLLIGPFRANAMRVVSMDRVRMRTVEASPDVAAGKQEPALARVIENEGLVFWVCERLDFRIRSYRYALTNLVVEMPSREAVRAERAIMALEAEALPLCQMPLNDAFGEGKRPVVYKG</sequence>
<keyword evidence="3" id="KW-1185">Reference proteome</keyword>
<name>A0A0Q3L5Y7_9HYPH</name>
<evidence type="ECO:0008006" key="5">
    <source>
        <dbReference type="Google" id="ProtNLM"/>
    </source>
</evidence>
<dbReference type="OrthoDB" id="8478167at2"/>
<proteinExistence type="predicted"/>
<reference evidence="2 4" key="2">
    <citation type="submission" date="2017-02" db="EMBL/GenBank/DDBJ databases">
        <authorList>
            <person name="Peterson S.W."/>
        </authorList>
    </citation>
    <scope>NUCLEOTIDE SEQUENCE [LARGE SCALE GENOMIC DNA]</scope>
    <source>
        <strain evidence="2 4">DSM 9653</strain>
    </source>
</reference>
<dbReference type="EMBL" id="FUYX01000007">
    <property type="protein sequence ID" value="SKB90881.1"/>
    <property type="molecule type" value="Genomic_DNA"/>
</dbReference>
<dbReference type="RefSeq" id="WP_055726547.1">
    <property type="nucleotide sequence ID" value="NZ_FUYX01000007.1"/>
</dbReference>
<accession>A0A0Q3L5Y7</accession>
<organism evidence="1 3">
    <name type="scientific">Bosea thiooxidans</name>
    <dbReference type="NCBI Taxonomy" id="53254"/>
    <lineage>
        <taxon>Bacteria</taxon>
        <taxon>Pseudomonadati</taxon>
        <taxon>Pseudomonadota</taxon>
        <taxon>Alphaproteobacteria</taxon>
        <taxon>Hyphomicrobiales</taxon>
        <taxon>Boseaceae</taxon>
        <taxon>Bosea</taxon>
    </lineage>
</organism>
<dbReference type="EMBL" id="LMAR01000004">
    <property type="protein sequence ID" value="KQK32172.1"/>
    <property type="molecule type" value="Genomic_DNA"/>
</dbReference>
<dbReference type="PROSITE" id="PS51257">
    <property type="entry name" value="PROKAR_LIPOPROTEIN"/>
    <property type="match status" value="1"/>
</dbReference>
<protein>
    <recommendedName>
        <fullName evidence="5">Lipoprotein</fullName>
    </recommendedName>
</protein>
<evidence type="ECO:0000313" key="1">
    <source>
        <dbReference type="EMBL" id="KQK32172.1"/>
    </source>
</evidence>
<evidence type="ECO:0000313" key="2">
    <source>
        <dbReference type="EMBL" id="SKB90881.1"/>
    </source>
</evidence>